<sequence>MSNKGPHVKMGNRVPKELDKQLPFMGCKLGRKKSFVPIFSKWILNYEIVFDKLAHGNCALETKLRWSGHRERMAFVPATKDWWSFILFDGN</sequence>
<accession>A0AAV4T6K5</accession>
<gene>
    <name evidence="1" type="ORF">CEXT_238491</name>
</gene>
<comment type="caution">
    <text evidence="1">The sequence shown here is derived from an EMBL/GenBank/DDBJ whole genome shotgun (WGS) entry which is preliminary data.</text>
</comment>
<keyword evidence="2" id="KW-1185">Reference proteome</keyword>
<dbReference type="EMBL" id="BPLR01010625">
    <property type="protein sequence ID" value="GIY40547.1"/>
    <property type="molecule type" value="Genomic_DNA"/>
</dbReference>
<name>A0AAV4T6K5_CAEEX</name>
<reference evidence="1 2" key="1">
    <citation type="submission" date="2021-06" db="EMBL/GenBank/DDBJ databases">
        <title>Caerostris extrusa draft genome.</title>
        <authorList>
            <person name="Kono N."/>
            <person name="Arakawa K."/>
        </authorList>
    </citation>
    <scope>NUCLEOTIDE SEQUENCE [LARGE SCALE GENOMIC DNA]</scope>
</reference>
<dbReference type="AlphaFoldDB" id="A0AAV4T6K5"/>
<proteinExistence type="predicted"/>
<dbReference type="Proteomes" id="UP001054945">
    <property type="component" value="Unassembled WGS sequence"/>
</dbReference>
<evidence type="ECO:0000313" key="2">
    <source>
        <dbReference type="Proteomes" id="UP001054945"/>
    </source>
</evidence>
<organism evidence="1 2">
    <name type="scientific">Caerostris extrusa</name>
    <name type="common">Bark spider</name>
    <name type="synonym">Caerostris bankana</name>
    <dbReference type="NCBI Taxonomy" id="172846"/>
    <lineage>
        <taxon>Eukaryota</taxon>
        <taxon>Metazoa</taxon>
        <taxon>Ecdysozoa</taxon>
        <taxon>Arthropoda</taxon>
        <taxon>Chelicerata</taxon>
        <taxon>Arachnida</taxon>
        <taxon>Araneae</taxon>
        <taxon>Araneomorphae</taxon>
        <taxon>Entelegynae</taxon>
        <taxon>Araneoidea</taxon>
        <taxon>Araneidae</taxon>
        <taxon>Caerostris</taxon>
    </lineage>
</organism>
<protein>
    <submittedName>
        <fullName evidence="1">Uncharacterized protein</fullName>
    </submittedName>
</protein>
<evidence type="ECO:0000313" key="1">
    <source>
        <dbReference type="EMBL" id="GIY40547.1"/>
    </source>
</evidence>